<dbReference type="SUPFAM" id="SSF54637">
    <property type="entry name" value="Thioesterase/thiol ester dehydrase-isomerase"/>
    <property type="match status" value="1"/>
</dbReference>
<feature type="compositionally biased region" description="Low complexity" evidence="1">
    <location>
        <begin position="12"/>
        <end position="21"/>
    </location>
</feature>
<evidence type="ECO:0000313" key="3">
    <source>
        <dbReference type="Proteomes" id="UP000249065"/>
    </source>
</evidence>
<comment type="caution">
    <text evidence="2">The sequence shown here is derived from an EMBL/GenBank/DDBJ whole genome shotgun (WGS) entry which is preliminary data.</text>
</comment>
<evidence type="ECO:0000313" key="2">
    <source>
        <dbReference type="EMBL" id="RAI60408.1"/>
    </source>
</evidence>
<feature type="compositionally biased region" description="Pro residues" evidence="1">
    <location>
        <begin position="1"/>
        <end position="11"/>
    </location>
</feature>
<dbReference type="CDD" id="cd00586">
    <property type="entry name" value="4HBT"/>
    <property type="match status" value="1"/>
</dbReference>
<sequence length="197" mass="21874">MRRPPMPPRPPSSWSAAAPMPGASRRPTGASWAGWPIRPADDEEPMTEPTTLPPPLAEVRPDWVDNNGHMNMGFYMVVFDIATDQLWPELGLGAPFRARGLGTFAAEAWVNYVREVHVGMPLACTSEVLGYDGKRLLAVHRMYHAGEGWLAAENEVLYLCIDLGRRRVTTWPEDVLARFAVCSTGRPARRLALARRG</sequence>
<name>A0A327MJR5_9PROT</name>
<dbReference type="Proteomes" id="UP000249065">
    <property type="component" value="Unassembled WGS sequence"/>
</dbReference>
<evidence type="ECO:0000256" key="1">
    <source>
        <dbReference type="SAM" id="MobiDB-lite"/>
    </source>
</evidence>
<organism evidence="2 3">
    <name type="scientific">Roseicella frigidaeris</name>
    <dbReference type="NCBI Taxonomy" id="2230885"/>
    <lineage>
        <taxon>Bacteria</taxon>
        <taxon>Pseudomonadati</taxon>
        <taxon>Pseudomonadota</taxon>
        <taxon>Alphaproteobacteria</taxon>
        <taxon>Acetobacterales</taxon>
        <taxon>Roseomonadaceae</taxon>
        <taxon>Roseicella</taxon>
    </lineage>
</organism>
<feature type="region of interest" description="Disordered" evidence="1">
    <location>
        <begin position="1"/>
        <end position="60"/>
    </location>
</feature>
<dbReference type="OrthoDB" id="9803287at2"/>
<dbReference type="AlphaFoldDB" id="A0A327MJR5"/>
<dbReference type="InterPro" id="IPR029069">
    <property type="entry name" value="HotDog_dom_sf"/>
</dbReference>
<proteinExistence type="predicted"/>
<dbReference type="Gene3D" id="3.10.129.10">
    <property type="entry name" value="Hotdog Thioesterase"/>
    <property type="match status" value="1"/>
</dbReference>
<dbReference type="Pfam" id="PF13279">
    <property type="entry name" value="4HBT_2"/>
    <property type="match status" value="1"/>
</dbReference>
<protein>
    <submittedName>
        <fullName evidence="2">Thioesterase</fullName>
    </submittedName>
</protein>
<dbReference type="EMBL" id="QLIX01000002">
    <property type="protein sequence ID" value="RAI60408.1"/>
    <property type="molecule type" value="Genomic_DNA"/>
</dbReference>
<gene>
    <name evidence="2" type="ORF">DOO78_04885</name>
</gene>
<reference evidence="3" key="1">
    <citation type="submission" date="2018-06" db="EMBL/GenBank/DDBJ databases">
        <authorList>
            <person name="Khan S.A."/>
        </authorList>
    </citation>
    <scope>NUCLEOTIDE SEQUENCE [LARGE SCALE GENOMIC DNA]</scope>
    <source>
        <strain evidence="3">DB-1506</strain>
    </source>
</reference>
<accession>A0A327MJR5</accession>
<keyword evidence="3" id="KW-1185">Reference proteome</keyword>